<evidence type="ECO:0000313" key="17">
    <source>
        <dbReference type="Proteomes" id="UP000006906"/>
    </source>
</evidence>
<organism evidence="16 17">
    <name type="scientific">Chlamydomonas reinhardtii</name>
    <name type="common">Chlamydomonas smithii</name>
    <dbReference type="NCBI Taxonomy" id="3055"/>
    <lineage>
        <taxon>Eukaryota</taxon>
        <taxon>Viridiplantae</taxon>
        <taxon>Chlorophyta</taxon>
        <taxon>core chlorophytes</taxon>
        <taxon>Chlorophyceae</taxon>
        <taxon>CS clade</taxon>
        <taxon>Chlamydomonadales</taxon>
        <taxon>Chlamydomonadaceae</taxon>
        <taxon>Chlamydomonas</taxon>
    </lineage>
</organism>
<feature type="transmembrane region" description="Helical" evidence="14">
    <location>
        <begin position="348"/>
        <end position="367"/>
    </location>
</feature>
<dbReference type="InParanoid" id="A0A2K3DDD3"/>
<dbReference type="Pfam" id="PF13593">
    <property type="entry name" value="SBF_like"/>
    <property type="match status" value="1"/>
</dbReference>
<reference evidence="16 17" key="1">
    <citation type="journal article" date="2007" name="Science">
        <title>The Chlamydomonas genome reveals the evolution of key animal and plant functions.</title>
        <authorList>
            <person name="Merchant S.S."/>
            <person name="Prochnik S.E."/>
            <person name="Vallon O."/>
            <person name="Harris E.H."/>
            <person name="Karpowicz S.J."/>
            <person name="Witman G.B."/>
            <person name="Terry A."/>
            <person name="Salamov A."/>
            <person name="Fritz-Laylin L.K."/>
            <person name="Marechal-Drouard L."/>
            <person name="Marshall W.F."/>
            <person name="Qu L.H."/>
            <person name="Nelson D.R."/>
            <person name="Sanderfoot A.A."/>
            <person name="Spalding M.H."/>
            <person name="Kapitonov V.V."/>
            <person name="Ren Q."/>
            <person name="Ferris P."/>
            <person name="Lindquist E."/>
            <person name="Shapiro H."/>
            <person name="Lucas S.M."/>
            <person name="Grimwood J."/>
            <person name="Schmutz J."/>
            <person name="Cardol P."/>
            <person name="Cerutti H."/>
            <person name="Chanfreau G."/>
            <person name="Chen C.L."/>
            <person name="Cognat V."/>
            <person name="Croft M.T."/>
            <person name="Dent R."/>
            <person name="Dutcher S."/>
            <person name="Fernandez E."/>
            <person name="Fukuzawa H."/>
            <person name="Gonzalez-Ballester D."/>
            <person name="Gonzalez-Halphen D."/>
            <person name="Hallmann A."/>
            <person name="Hanikenne M."/>
            <person name="Hippler M."/>
            <person name="Inwood W."/>
            <person name="Jabbari K."/>
            <person name="Kalanon M."/>
            <person name="Kuras R."/>
            <person name="Lefebvre P.A."/>
            <person name="Lemaire S.D."/>
            <person name="Lobanov A.V."/>
            <person name="Lohr M."/>
            <person name="Manuell A."/>
            <person name="Meier I."/>
            <person name="Mets L."/>
            <person name="Mittag M."/>
            <person name="Mittelmeier T."/>
            <person name="Moroney J.V."/>
            <person name="Moseley J."/>
            <person name="Napoli C."/>
            <person name="Nedelcu A.M."/>
            <person name="Niyogi K."/>
            <person name="Novoselov S.V."/>
            <person name="Paulsen I.T."/>
            <person name="Pazour G."/>
            <person name="Purton S."/>
            <person name="Ral J.P."/>
            <person name="Riano-Pachon D.M."/>
            <person name="Riekhof W."/>
            <person name="Rymarquis L."/>
            <person name="Schroda M."/>
            <person name="Stern D."/>
            <person name="Umen J."/>
            <person name="Willows R."/>
            <person name="Wilson N."/>
            <person name="Zimmer S.L."/>
            <person name="Allmer J."/>
            <person name="Balk J."/>
            <person name="Bisova K."/>
            <person name="Chen C.J."/>
            <person name="Elias M."/>
            <person name="Gendler K."/>
            <person name="Hauser C."/>
            <person name="Lamb M.R."/>
            <person name="Ledford H."/>
            <person name="Long J.C."/>
            <person name="Minagawa J."/>
            <person name="Page M.D."/>
            <person name="Pan J."/>
            <person name="Pootakham W."/>
            <person name="Roje S."/>
            <person name="Rose A."/>
            <person name="Stahlberg E."/>
            <person name="Terauchi A.M."/>
            <person name="Yang P."/>
            <person name="Ball S."/>
            <person name="Bowler C."/>
            <person name="Dieckmann C.L."/>
            <person name="Gladyshev V.N."/>
            <person name="Green P."/>
            <person name="Jorgensen R."/>
            <person name="Mayfield S."/>
            <person name="Mueller-Roeber B."/>
            <person name="Rajamani S."/>
            <person name="Sayre R.T."/>
            <person name="Brokstein P."/>
            <person name="Dubchak I."/>
            <person name="Goodstein D."/>
            <person name="Hornick L."/>
            <person name="Huang Y.W."/>
            <person name="Jhaveri J."/>
            <person name="Luo Y."/>
            <person name="Martinez D."/>
            <person name="Ngau W.C."/>
            <person name="Otillar B."/>
            <person name="Poliakov A."/>
            <person name="Porter A."/>
            <person name="Szajkowski L."/>
            <person name="Werner G."/>
            <person name="Zhou K."/>
            <person name="Grigoriev I.V."/>
            <person name="Rokhsar D.S."/>
            <person name="Grossman A.R."/>
        </authorList>
    </citation>
    <scope>NUCLEOTIDE SEQUENCE [LARGE SCALE GENOMIC DNA]</scope>
    <source>
        <strain evidence="17">CC-503</strain>
    </source>
</reference>
<feature type="compositionally biased region" description="Low complexity" evidence="13">
    <location>
        <begin position="490"/>
        <end position="501"/>
    </location>
</feature>
<evidence type="ECO:0000313" key="16">
    <source>
        <dbReference type="EMBL" id="PNW78535.1"/>
    </source>
</evidence>
<keyword evidence="9 14" id="KW-1133">Transmembrane helix</keyword>
<protein>
    <recommendedName>
        <fullName evidence="11">Probable sodium/metabolite cotransporter BASS4, chloroplastic</fullName>
    </recommendedName>
    <alternativeName>
        <fullName evidence="12">Bile acid-sodium symporter family protein 4</fullName>
    </alternativeName>
</protein>
<evidence type="ECO:0000256" key="8">
    <source>
        <dbReference type="ARBA" id="ARBA00022946"/>
    </source>
</evidence>
<keyword evidence="7 14" id="KW-0812">Transmembrane</keyword>
<feature type="compositionally biased region" description="Low complexity" evidence="13">
    <location>
        <begin position="513"/>
        <end position="523"/>
    </location>
</feature>
<dbReference type="KEGG" id="cre:CHLRE_09g393250v5"/>
<comment type="function">
    <text evidence="1">May function as sodium-coupled metabolite transporter across the chloroplast envelope.</text>
</comment>
<evidence type="ECO:0000256" key="9">
    <source>
        <dbReference type="ARBA" id="ARBA00022989"/>
    </source>
</evidence>
<dbReference type="PANTHER" id="PTHR18640">
    <property type="entry name" value="SOLUTE CARRIER FAMILY 10 MEMBER 7"/>
    <property type="match status" value="1"/>
</dbReference>
<feature type="region of interest" description="Disordered" evidence="13">
    <location>
        <begin position="480"/>
        <end position="523"/>
    </location>
</feature>
<evidence type="ECO:0000256" key="3">
    <source>
        <dbReference type="ARBA" id="ARBA00004141"/>
    </source>
</evidence>
<dbReference type="RefSeq" id="XP_042920949.1">
    <property type="nucleotide sequence ID" value="XM_043065673.1"/>
</dbReference>
<keyword evidence="15" id="KW-0732">Signal</keyword>
<feature type="compositionally biased region" description="Low complexity" evidence="13">
    <location>
        <begin position="99"/>
        <end position="117"/>
    </location>
</feature>
<feature type="chain" id="PRO_5014350593" description="Probable sodium/metabolite cotransporter BASS4, chloroplastic" evidence="15">
    <location>
        <begin position="22"/>
        <end position="523"/>
    </location>
</feature>
<dbReference type="InterPro" id="IPR016833">
    <property type="entry name" value="Put_Na-Bile_cotransptr"/>
</dbReference>
<sequence>MEHRLLAVLPSLGAVWRSASSQHAACTCSRLAFTPNLFAVPKHQLATPVPGYSALFSRGLQQQARQAIAGTGGDGFTNSSGLTNNSLVSINGASAGFASSSTGPTPATPASPTSATTPAPPSQPPPAKKSPWEQAKAAAVKNFLPLAFATALVWALVWPDPGAYLVGIKVAGNIRIAQVLPVVLVFLISGLQLDTKDMRAALSARNLPALAYGLIAILAITPLLGFVLRELPLEPKEFATGLAVFSVAPTTLGVGVALTAACGGNEALALLLTVATNALAVFTMPPELQLLLPPAAEGAAGAGAVNVNVFDLLTKLAATVLVPFVLGKAAREYLPGAAAFAKAHRGRLSLFSTASLAFVVWQTLSSARDLLLAQQPGPLAAMVAAALGMHLFYLAANFAVVWHVLRPPLREAIAVGIMASQKSAPVAVTVISYLSSNPAQQGLMALPAVVGQMGQIFIGAALARQLSAVVARHKEAEALAAKPPLPGSPAPSASAAAAASAAPPPPSQPPPGQAAGAQEPGAK</sequence>
<evidence type="ECO:0000256" key="4">
    <source>
        <dbReference type="ARBA" id="ARBA00022448"/>
    </source>
</evidence>
<keyword evidence="8" id="KW-0809">Transit peptide</keyword>
<gene>
    <name evidence="16" type="ORF">CHLRE_09g393250v5</name>
</gene>
<evidence type="ECO:0000256" key="13">
    <source>
        <dbReference type="SAM" id="MobiDB-lite"/>
    </source>
</evidence>
<dbReference type="PaxDb" id="3055-EDP02464"/>
<dbReference type="Proteomes" id="UP000006906">
    <property type="component" value="Chromosome 9"/>
</dbReference>
<keyword evidence="4" id="KW-0813">Transport</keyword>
<dbReference type="EMBL" id="CM008970">
    <property type="protein sequence ID" value="PNW78535.1"/>
    <property type="molecule type" value="Genomic_DNA"/>
</dbReference>
<dbReference type="Gene3D" id="1.20.1530.20">
    <property type="match status" value="1"/>
</dbReference>
<feature type="transmembrane region" description="Helical" evidence="14">
    <location>
        <begin position="379"/>
        <end position="405"/>
    </location>
</feature>
<evidence type="ECO:0000256" key="12">
    <source>
        <dbReference type="ARBA" id="ARBA00076034"/>
    </source>
</evidence>
<dbReference type="PANTHER" id="PTHR18640:SF14">
    <property type="entry name" value="SODIUM BILE ACID SYMPORTER FAMILY"/>
    <property type="match status" value="1"/>
</dbReference>
<feature type="transmembrane region" description="Helical" evidence="14">
    <location>
        <begin position="240"/>
        <end position="260"/>
    </location>
</feature>
<keyword evidence="10 14" id="KW-0472">Membrane</keyword>
<dbReference type="Gramene" id="PNW78535">
    <property type="protein sequence ID" value="PNW78535"/>
    <property type="gene ID" value="CHLRE_09g393250v5"/>
</dbReference>
<evidence type="ECO:0000256" key="1">
    <source>
        <dbReference type="ARBA" id="ARBA00003198"/>
    </source>
</evidence>
<dbReference type="OrthoDB" id="188035at2759"/>
<keyword evidence="6" id="KW-0934">Plastid</keyword>
<comment type="subcellular location">
    <subcellularLocation>
        <location evidence="3">Membrane</location>
        <topology evidence="3">Multi-pass membrane protein</topology>
    </subcellularLocation>
    <subcellularLocation>
        <location evidence="2">Plastid</location>
        <location evidence="2">Chloroplast envelope</location>
    </subcellularLocation>
</comment>
<dbReference type="GO" id="GO:0009941">
    <property type="term" value="C:chloroplast envelope"/>
    <property type="evidence" value="ECO:0007669"/>
    <property type="project" value="UniProtKB-SubCell"/>
</dbReference>
<dbReference type="FunFam" id="1.20.1530.20:FF:000021">
    <property type="entry name" value="Probable sodium/metabolite cotransporter BASS4, chloroplastic"/>
    <property type="match status" value="1"/>
</dbReference>
<evidence type="ECO:0000256" key="7">
    <source>
        <dbReference type="ARBA" id="ARBA00022692"/>
    </source>
</evidence>
<evidence type="ECO:0000256" key="5">
    <source>
        <dbReference type="ARBA" id="ARBA00022528"/>
    </source>
</evidence>
<accession>A0A2K3DDD3</accession>
<dbReference type="GeneID" id="5720112"/>
<evidence type="ECO:0000256" key="15">
    <source>
        <dbReference type="SAM" id="SignalP"/>
    </source>
</evidence>
<feature type="transmembrane region" description="Helical" evidence="14">
    <location>
        <begin position="267"/>
        <end position="285"/>
    </location>
</feature>
<evidence type="ECO:0000256" key="2">
    <source>
        <dbReference type="ARBA" id="ARBA00004119"/>
    </source>
</evidence>
<feature type="compositionally biased region" description="Pro residues" evidence="13">
    <location>
        <begin position="118"/>
        <end position="128"/>
    </location>
</feature>
<feature type="transmembrane region" description="Helical" evidence="14">
    <location>
        <begin position="305"/>
        <end position="327"/>
    </location>
</feature>
<evidence type="ECO:0000256" key="11">
    <source>
        <dbReference type="ARBA" id="ARBA00067138"/>
    </source>
</evidence>
<dbReference type="ExpressionAtlas" id="A0A2K3DDD3">
    <property type="expression patterns" value="baseline and differential"/>
</dbReference>
<feature type="transmembrane region" description="Helical" evidence="14">
    <location>
        <begin position="207"/>
        <end position="228"/>
    </location>
</feature>
<dbReference type="AlphaFoldDB" id="A0A2K3DDD3"/>
<evidence type="ECO:0000256" key="6">
    <source>
        <dbReference type="ARBA" id="ARBA00022640"/>
    </source>
</evidence>
<dbReference type="InterPro" id="IPR038770">
    <property type="entry name" value="Na+/solute_symporter_sf"/>
</dbReference>
<feature type="region of interest" description="Disordered" evidence="13">
    <location>
        <begin position="99"/>
        <end position="132"/>
    </location>
</feature>
<feature type="transmembrane region" description="Helical" evidence="14">
    <location>
        <begin position="176"/>
        <end position="195"/>
    </location>
</feature>
<evidence type="ECO:0000256" key="14">
    <source>
        <dbReference type="SAM" id="Phobius"/>
    </source>
</evidence>
<name>A0A2K3DDD3_CHLRE</name>
<proteinExistence type="predicted"/>
<feature type="signal peptide" evidence="15">
    <location>
        <begin position="1"/>
        <end position="21"/>
    </location>
</feature>
<feature type="compositionally biased region" description="Pro residues" evidence="13">
    <location>
        <begin position="502"/>
        <end position="512"/>
    </location>
</feature>
<dbReference type="GO" id="GO:0016020">
    <property type="term" value="C:membrane"/>
    <property type="evidence" value="ECO:0007669"/>
    <property type="project" value="UniProtKB-SubCell"/>
</dbReference>
<keyword evidence="17" id="KW-1185">Reference proteome</keyword>
<keyword evidence="5" id="KW-0150">Chloroplast</keyword>
<evidence type="ECO:0000256" key="10">
    <source>
        <dbReference type="ARBA" id="ARBA00023136"/>
    </source>
</evidence>